<organism evidence="2 3">
    <name type="scientific">Saguinus oedipus</name>
    <name type="common">Cotton-top tamarin</name>
    <name type="synonym">Oedipomidas oedipus</name>
    <dbReference type="NCBI Taxonomy" id="9490"/>
    <lineage>
        <taxon>Eukaryota</taxon>
        <taxon>Metazoa</taxon>
        <taxon>Chordata</taxon>
        <taxon>Craniata</taxon>
        <taxon>Vertebrata</taxon>
        <taxon>Euteleostomi</taxon>
        <taxon>Mammalia</taxon>
        <taxon>Eutheria</taxon>
        <taxon>Euarchontoglires</taxon>
        <taxon>Primates</taxon>
        <taxon>Haplorrhini</taxon>
        <taxon>Platyrrhini</taxon>
        <taxon>Cebidae</taxon>
        <taxon>Callitrichinae</taxon>
        <taxon>Saguinus</taxon>
    </lineage>
</organism>
<gene>
    <name evidence="2" type="ORF">P7K49_004370</name>
</gene>
<dbReference type="Gene3D" id="1.10.357.90">
    <property type="match status" value="1"/>
</dbReference>
<dbReference type="Proteomes" id="UP001266305">
    <property type="component" value="Unassembled WGS sequence"/>
</dbReference>
<dbReference type="EMBL" id="JASSZA010000002">
    <property type="protein sequence ID" value="KAK2117484.1"/>
    <property type="molecule type" value="Genomic_DNA"/>
</dbReference>
<feature type="domain" description="Telomerase reverse transcriptase C-terminal extension" evidence="1">
    <location>
        <begin position="9"/>
        <end position="55"/>
    </location>
</feature>
<dbReference type="Pfam" id="PF21399">
    <property type="entry name" value="TERT_C"/>
    <property type="match status" value="1"/>
</dbReference>
<proteinExistence type="predicted"/>
<comment type="caution">
    <text evidence="2">The sequence shown here is derived from an EMBL/GenBank/DDBJ whole genome shotgun (WGS) entry which is preliminary data.</text>
</comment>
<protein>
    <recommendedName>
        <fullName evidence="1">Telomerase reverse transcriptase C-terminal extension domain-containing protein</fullName>
    </recommendedName>
</protein>
<accession>A0ABQ9W764</accession>
<reference evidence="2 3" key="1">
    <citation type="submission" date="2023-05" db="EMBL/GenBank/DDBJ databases">
        <title>B98-5 Cell Line De Novo Hybrid Assembly: An Optical Mapping Approach.</title>
        <authorList>
            <person name="Kananen K."/>
            <person name="Auerbach J.A."/>
            <person name="Kautto E."/>
            <person name="Blachly J.S."/>
        </authorList>
    </citation>
    <scope>NUCLEOTIDE SEQUENCE [LARGE SCALE GENOMIC DNA]</scope>
    <source>
        <strain evidence="2">B95-8</strain>
        <tissue evidence="2">Cell line</tissue>
    </source>
</reference>
<dbReference type="InterPro" id="IPR049139">
    <property type="entry name" value="TERT_C"/>
</dbReference>
<sequence>MDTSASVCSPGMSLGAKGAAGPLPSEAVYWLCHRAFLLKLTRHRVTYAPLLGSLRTGKCGATRHWDPACPAVCTSQEGWGMSPLACPRTESDFGPTAQSQLSRKLLGTMLAALEAVANPALPSDFKTILD</sequence>
<keyword evidence="3" id="KW-1185">Reference proteome</keyword>
<evidence type="ECO:0000313" key="2">
    <source>
        <dbReference type="EMBL" id="KAK2117484.1"/>
    </source>
</evidence>
<evidence type="ECO:0000259" key="1">
    <source>
        <dbReference type="Pfam" id="PF21399"/>
    </source>
</evidence>
<evidence type="ECO:0000313" key="3">
    <source>
        <dbReference type="Proteomes" id="UP001266305"/>
    </source>
</evidence>
<name>A0ABQ9W764_SAGOE</name>